<organism evidence="9 10">
    <name type="scientific">Frondihabitans cladoniiphilus</name>
    <dbReference type="NCBI Taxonomy" id="715785"/>
    <lineage>
        <taxon>Bacteria</taxon>
        <taxon>Bacillati</taxon>
        <taxon>Actinomycetota</taxon>
        <taxon>Actinomycetes</taxon>
        <taxon>Micrococcales</taxon>
        <taxon>Microbacteriaceae</taxon>
        <taxon>Frondihabitans</taxon>
    </lineage>
</organism>
<reference evidence="10" key="1">
    <citation type="journal article" date="2019" name="Int. J. Syst. Evol. Microbiol.">
        <title>The Global Catalogue of Microorganisms (GCM) 10K type strain sequencing project: providing services to taxonomists for standard genome sequencing and annotation.</title>
        <authorList>
            <consortium name="The Broad Institute Genomics Platform"/>
            <consortium name="The Broad Institute Genome Sequencing Center for Infectious Disease"/>
            <person name="Wu L."/>
            <person name="Ma J."/>
        </authorList>
    </citation>
    <scope>NUCLEOTIDE SEQUENCE [LARGE SCALE GENOMIC DNA]</scope>
    <source>
        <strain evidence="10">JCM 18956</strain>
    </source>
</reference>
<keyword evidence="10" id="KW-1185">Reference proteome</keyword>
<evidence type="ECO:0000256" key="5">
    <source>
        <dbReference type="ARBA" id="ARBA00022741"/>
    </source>
</evidence>
<evidence type="ECO:0000256" key="4">
    <source>
        <dbReference type="ARBA" id="ARBA00022723"/>
    </source>
</evidence>
<accession>A0ABP8WAC6</accession>
<comment type="caution">
    <text evidence="9">The sequence shown here is derived from an EMBL/GenBank/DDBJ whole genome shotgun (WGS) entry which is preliminary data.</text>
</comment>
<dbReference type="CDD" id="cd05403">
    <property type="entry name" value="NT_KNTase_like"/>
    <property type="match status" value="1"/>
</dbReference>
<dbReference type="SUPFAM" id="SSF81301">
    <property type="entry name" value="Nucleotidyltransferase"/>
    <property type="match status" value="1"/>
</dbReference>
<gene>
    <name evidence="9" type="ORF">GCM10025780_34690</name>
</gene>
<dbReference type="InterPro" id="IPR043519">
    <property type="entry name" value="NT_sf"/>
</dbReference>
<name>A0ABP8WAC6_9MICO</name>
<dbReference type="Proteomes" id="UP001501295">
    <property type="component" value="Unassembled WGS sequence"/>
</dbReference>
<proteinExistence type="predicted"/>
<protein>
    <recommendedName>
        <fullName evidence="8">Polymerase beta nucleotidyltransferase domain-containing protein</fullName>
    </recommendedName>
</protein>
<feature type="domain" description="Polymerase beta nucleotidyltransferase" evidence="8">
    <location>
        <begin position="81"/>
        <end position="144"/>
    </location>
</feature>
<dbReference type="Gene3D" id="3.30.460.10">
    <property type="entry name" value="Beta Polymerase, domain 2"/>
    <property type="match status" value="1"/>
</dbReference>
<evidence type="ECO:0000313" key="10">
    <source>
        <dbReference type="Proteomes" id="UP001501295"/>
    </source>
</evidence>
<dbReference type="RefSeq" id="WP_345377203.1">
    <property type="nucleotide sequence ID" value="NZ_BAABLM010000011.1"/>
</dbReference>
<keyword evidence="4" id="KW-0479">Metal-binding</keyword>
<evidence type="ECO:0000256" key="3">
    <source>
        <dbReference type="ARBA" id="ARBA00022695"/>
    </source>
</evidence>
<comment type="cofactor">
    <cofactor evidence="1">
        <name>Mg(2+)</name>
        <dbReference type="ChEBI" id="CHEBI:18420"/>
    </cofactor>
</comment>
<evidence type="ECO:0000259" key="8">
    <source>
        <dbReference type="Pfam" id="PF18765"/>
    </source>
</evidence>
<evidence type="ECO:0000313" key="9">
    <source>
        <dbReference type="EMBL" id="GAA4685374.1"/>
    </source>
</evidence>
<keyword evidence="6" id="KW-0067">ATP-binding</keyword>
<dbReference type="PANTHER" id="PTHR33571">
    <property type="entry name" value="SSL8005 PROTEIN"/>
    <property type="match status" value="1"/>
</dbReference>
<evidence type="ECO:0000256" key="1">
    <source>
        <dbReference type="ARBA" id="ARBA00001946"/>
    </source>
</evidence>
<dbReference type="InterPro" id="IPR052038">
    <property type="entry name" value="Type-VII_TA_antitoxin"/>
</dbReference>
<evidence type="ECO:0000256" key="7">
    <source>
        <dbReference type="ARBA" id="ARBA00022842"/>
    </source>
</evidence>
<evidence type="ECO:0000256" key="2">
    <source>
        <dbReference type="ARBA" id="ARBA00022679"/>
    </source>
</evidence>
<dbReference type="EMBL" id="BAABLM010000011">
    <property type="protein sequence ID" value="GAA4685374.1"/>
    <property type="molecule type" value="Genomic_DNA"/>
</dbReference>
<keyword evidence="2" id="KW-0808">Transferase</keyword>
<keyword evidence="3" id="KW-0548">Nucleotidyltransferase</keyword>
<sequence>MTLDSVVSPVAEVRAGLSQILAGFRADPDSASPVILGAHRRPEAVLIPFVLFDRRYSAVPVVPAPSILDVVSAKRALIRRLAALNHVGALAVFGSVARREERPDSDVDFLVDPDDDATLFDLAQLEIDLEALLDRPVDVVSRRSLDAERDRGILTEALPL</sequence>
<dbReference type="PANTHER" id="PTHR33571:SF12">
    <property type="entry name" value="BSL3053 PROTEIN"/>
    <property type="match status" value="1"/>
</dbReference>
<dbReference type="Pfam" id="PF18765">
    <property type="entry name" value="Polbeta"/>
    <property type="match status" value="1"/>
</dbReference>
<evidence type="ECO:0000256" key="6">
    <source>
        <dbReference type="ARBA" id="ARBA00022840"/>
    </source>
</evidence>
<keyword evidence="7" id="KW-0460">Magnesium</keyword>
<keyword evidence="5" id="KW-0547">Nucleotide-binding</keyword>
<dbReference type="InterPro" id="IPR041633">
    <property type="entry name" value="Polbeta"/>
</dbReference>